<name>A0ABQ9E1N8_TEGGR</name>
<proteinExistence type="predicted"/>
<comment type="caution">
    <text evidence="1">The sequence shown here is derived from an EMBL/GenBank/DDBJ whole genome shotgun (WGS) entry which is preliminary data.</text>
</comment>
<accession>A0ABQ9E1N8</accession>
<sequence>MTEVKEAECGECCKPHLSLTLSDQPEKWCPNYCCFHASNLYGGDESTVDYSHMFKWEYTFICSSNNHLKDIQ</sequence>
<reference evidence="1 2" key="1">
    <citation type="submission" date="2022-12" db="EMBL/GenBank/DDBJ databases">
        <title>Chromosome-level genome of Tegillarca granosa.</title>
        <authorList>
            <person name="Kim J."/>
        </authorList>
    </citation>
    <scope>NUCLEOTIDE SEQUENCE [LARGE SCALE GENOMIC DNA]</scope>
    <source>
        <strain evidence="1">Teg-2019</strain>
        <tissue evidence="1">Adductor muscle</tissue>
    </source>
</reference>
<organism evidence="1 2">
    <name type="scientific">Tegillarca granosa</name>
    <name type="common">Malaysian cockle</name>
    <name type="synonym">Anadara granosa</name>
    <dbReference type="NCBI Taxonomy" id="220873"/>
    <lineage>
        <taxon>Eukaryota</taxon>
        <taxon>Metazoa</taxon>
        <taxon>Spiralia</taxon>
        <taxon>Lophotrochozoa</taxon>
        <taxon>Mollusca</taxon>
        <taxon>Bivalvia</taxon>
        <taxon>Autobranchia</taxon>
        <taxon>Pteriomorphia</taxon>
        <taxon>Arcoida</taxon>
        <taxon>Arcoidea</taxon>
        <taxon>Arcidae</taxon>
        <taxon>Tegillarca</taxon>
    </lineage>
</organism>
<dbReference type="Proteomes" id="UP001217089">
    <property type="component" value="Unassembled WGS sequence"/>
</dbReference>
<keyword evidence="2" id="KW-1185">Reference proteome</keyword>
<evidence type="ECO:0000313" key="1">
    <source>
        <dbReference type="EMBL" id="KAJ8298336.1"/>
    </source>
</evidence>
<protein>
    <submittedName>
        <fullName evidence="1">Uncharacterized protein</fullName>
    </submittedName>
</protein>
<feature type="non-terminal residue" evidence="1">
    <location>
        <position position="72"/>
    </location>
</feature>
<evidence type="ECO:0000313" key="2">
    <source>
        <dbReference type="Proteomes" id="UP001217089"/>
    </source>
</evidence>
<dbReference type="EMBL" id="JARBDR010000923">
    <property type="protein sequence ID" value="KAJ8298336.1"/>
    <property type="molecule type" value="Genomic_DNA"/>
</dbReference>
<gene>
    <name evidence="1" type="ORF">KUTeg_024867</name>
</gene>